<evidence type="ECO:0000259" key="6">
    <source>
        <dbReference type="Pfam" id="PF01625"/>
    </source>
</evidence>
<dbReference type="STRING" id="29495.EA26_19495"/>
<feature type="domain" description="Peptide methionine sulphoxide reductase MsrA" evidence="6">
    <location>
        <begin position="45"/>
        <end position="197"/>
    </location>
</feature>
<evidence type="ECO:0000256" key="2">
    <source>
        <dbReference type="ARBA" id="ARBA00023002"/>
    </source>
</evidence>
<reference evidence="7 8" key="1">
    <citation type="submission" date="2014-04" db="EMBL/GenBank/DDBJ databases">
        <title>Genome sequencing of Vibrio navarrensis strains.</title>
        <authorList>
            <person name="Gladney L.M."/>
            <person name="Katz L.S."/>
            <person name="Marino-Ramirez L."/>
            <person name="Jordan I.K."/>
        </authorList>
    </citation>
    <scope>NUCLEOTIDE SEQUENCE [LARGE SCALE GENOMIC DNA]</scope>
    <source>
        <strain evidence="7 8">ATCC 51183</strain>
    </source>
</reference>
<gene>
    <name evidence="5" type="primary">msrA</name>
    <name evidence="7" type="ORF">EA26_19495</name>
</gene>
<organism evidence="7 8">
    <name type="scientific">Vibrio navarrensis</name>
    <dbReference type="NCBI Taxonomy" id="29495"/>
    <lineage>
        <taxon>Bacteria</taxon>
        <taxon>Pseudomonadati</taxon>
        <taxon>Pseudomonadota</taxon>
        <taxon>Gammaproteobacteria</taxon>
        <taxon>Vibrionales</taxon>
        <taxon>Vibrionaceae</taxon>
        <taxon>Vibrio</taxon>
    </lineage>
</organism>
<dbReference type="GO" id="GO:0034599">
    <property type="term" value="P:cellular response to oxidative stress"/>
    <property type="evidence" value="ECO:0007669"/>
    <property type="project" value="TreeGrafter"/>
</dbReference>
<keyword evidence="8" id="KW-1185">Reference proteome</keyword>
<dbReference type="InterPro" id="IPR036509">
    <property type="entry name" value="Met_Sox_Rdtase_MsrA_sf"/>
</dbReference>
<sequence length="210" mass="23209">MLNKQIMVSQESALPGRTTPLSVETQHFVNHSDITAPVVGTQQEILLGMGCFWGAERLFWQLDGVVSTSVGYSGGFTPNPTYEEVCSGQTGHTEVVRVVFDTQQISLSQLLEKFWERHDPTQGMRQGNDLGTQYRSVIYTYSDEQLAIATASKEAYQRALSDSQRSTITTEIAPAGEYYFAETYHQQYLAKNPDGYCGLGGTGVCFPPQA</sequence>
<evidence type="ECO:0000256" key="5">
    <source>
        <dbReference type="HAMAP-Rule" id="MF_01401"/>
    </source>
</evidence>
<keyword evidence="2 5" id="KW-0560">Oxidoreductase</keyword>
<dbReference type="NCBIfam" id="TIGR00401">
    <property type="entry name" value="msrA"/>
    <property type="match status" value="1"/>
</dbReference>
<comment type="function">
    <text evidence="5">Has an important function as a repair enzyme for proteins that have been inactivated by oxidation. Catalyzes the reversible oxidation-reduction of methionine sulfoxide in proteins to methionine.</text>
</comment>
<protein>
    <recommendedName>
        <fullName evidence="5">Peptide methionine sulfoxide reductase MsrA</fullName>
        <shortName evidence="5">Protein-methionine-S-oxide reductase</shortName>
        <ecNumber evidence="5">1.8.4.11</ecNumber>
    </recommendedName>
    <alternativeName>
        <fullName evidence="5">Peptide-methionine (S)-S-oxide reductase</fullName>
        <shortName evidence="5">Peptide Met(O) reductase</shortName>
    </alternativeName>
</protein>
<dbReference type="HAMAP" id="MF_01401">
    <property type="entry name" value="MsrA"/>
    <property type="match status" value="1"/>
</dbReference>
<dbReference type="SUPFAM" id="SSF55068">
    <property type="entry name" value="Peptide methionine sulfoxide reductase"/>
    <property type="match status" value="1"/>
</dbReference>
<accession>A0A099LMJ8</accession>
<dbReference type="eggNOG" id="COG0225">
    <property type="taxonomic scope" value="Bacteria"/>
</dbReference>
<dbReference type="EC" id="1.8.4.11" evidence="5"/>
<evidence type="ECO:0000313" key="8">
    <source>
        <dbReference type="Proteomes" id="UP000029994"/>
    </source>
</evidence>
<feature type="active site" evidence="5">
    <location>
        <position position="51"/>
    </location>
</feature>
<comment type="similarity">
    <text evidence="1 5">Belongs to the MsrA Met sulfoxide reductase family.</text>
</comment>
<comment type="caution">
    <text evidence="7">The sequence shown here is derived from an EMBL/GenBank/DDBJ whole genome shotgun (WGS) entry which is preliminary data.</text>
</comment>
<dbReference type="Proteomes" id="UP000029994">
    <property type="component" value="Unassembled WGS sequence"/>
</dbReference>
<dbReference type="InterPro" id="IPR002569">
    <property type="entry name" value="Met_Sox_Rdtase_MsrA_dom"/>
</dbReference>
<name>A0A099LMJ8_9VIBR</name>
<dbReference type="EMBL" id="JMCG01000002">
    <property type="protein sequence ID" value="KGK09383.1"/>
    <property type="molecule type" value="Genomic_DNA"/>
</dbReference>
<evidence type="ECO:0000313" key="7">
    <source>
        <dbReference type="EMBL" id="KGK09383.1"/>
    </source>
</evidence>
<comment type="catalytic activity">
    <reaction evidence="4 5">
        <text>[thioredoxin]-disulfide + L-methionine + H2O = L-methionine (S)-S-oxide + [thioredoxin]-dithiol</text>
        <dbReference type="Rhea" id="RHEA:19993"/>
        <dbReference type="Rhea" id="RHEA-COMP:10698"/>
        <dbReference type="Rhea" id="RHEA-COMP:10700"/>
        <dbReference type="ChEBI" id="CHEBI:15377"/>
        <dbReference type="ChEBI" id="CHEBI:29950"/>
        <dbReference type="ChEBI" id="CHEBI:50058"/>
        <dbReference type="ChEBI" id="CHEBI:57844"/>
        <dbReference type="ChEBI" id="CHEBI:58772"/>
        <dbReference type="EC" id="1.8.4.11"/>
    </reaction>
</comment>
<dbReference type="AlphaFoldDB" id="A0A099LMJ8"/>
<dbReference type="GO" id="GO:0008113">
    <property type="term" value="F:peptide-methionine (S)-S-oxide reductase activity"/>
    <property type="evidence" value="ECO:0007669"/>
    <property type="project" value="UniProtKB-UniRule"/>
</dbReference>
<dbReference type="PANTHER" id="PTHR42799">
    <property type="entry name" value="MITOCHONDRIAL PEPTIDE METHIONINE SULFOXIDE REDUCTASE"/>
    <property type="match status" value="1"/>
</dbReference>
<comment type="catalytic activity">
    <reaction evidence="3 5">
        <text>L-methionyl-[protein] + [thioredoxin]-disulfide + H2O = L-methionyl-(S)-S-oxide-[protein] + [thioredoxin]-dithiol</text>
        <dbReference type="Rhea" id="RHEA:14217"/>
        <dbReference type="Rhea" id="RHEA-COMP:10698"/>
        <dbReference type="Rhea" id="RHEA-COMP:10700"/>
        <dbReference type="Rhea" id="RHEA-COMP:12313"/>
        <dbReference type="Rhea" id="RHEA-COMP:12315"/>
        <dbReference type="ChEBI" id="CHEBI:15377"/>
        <dbReference type="ChEBI" id="CHEBI:16044"/>
        <dbReference type="ChEBI" id="CHEBI:29950"/>
        <dbReference type="ChEBI" id="CHEBI:44120"/>
        <dbReference type="ChEBI" id="CHEBI:50058"/>
        <dbReference type="EC" id="1.8.4.11"/>
    </reaction>
</comment>
<dbReference type="GO" id="GO:0005737">
    <property type="term" value="C:cytoplasm"/>
    <property type="evidence" value="ECO:0007669"/>
    <property type="project" value="TreeGrafter"/>
</dbReference>
<dbReference type="Pfam" id="PF01625">
    <property type="entry name" value="PMSR"/>
    <property type="match status" value="1"/>
</dbReference>
<evidence type="ECO:0000256" key="1">
    <source>
        <dbReference type="ARBA" id="ARBA00005591"/>
    </source>
</evidence>
<dbReference type="GeneID" id="43685263"/>
<evidence type="ECO:0000256" key="4">
    <source>
        <dbReference type="ARBA" id="ARBA00048782"/>
    </source>
</evidence>
<dbReference type="FunFam" id="3.30.1060.10:FF:000001">
    <property type="entry name" value="Peptide methionine sulfoxide reductase MsrA"/>
    <property type="match status" value="1"/>
</dbReference>
<dbReference type="InterPro" id="IPR050162">
    <property type="entry name" value="MsrA_MetSO_reductase"/>
</dbReference>
<dbReference type="RefSeq" id="WP_039430722.1">
    <property type="nucleotide sequence ID" value="NZ_CP061845.1"/>
</dbReference>
<dbReference type="GO" id="GO:0033744">
    <property type="term" value="F:L-methionine:thioredoxin-disulfide S-oxidoreductase activity"/>
    <property type="evidence" value="ECO:0007669"/>
    <property type="project" value="RHEA"/>
</dbReference>
<proteinExistence type="inferred from homology"/>
<dbReference type="Gene3D" id="3.30.1060.10">
    <property type="entry name" value="Peptide methionine sulphoxide reductase MsrA"/>
    <property type="match status" value="1"/>
</dbReference>
<evidence type="ECO:0000256" key="3">
    <source>
        <dbReference type="ARBA" id="ARBA00047806"/>
    </source>
</evidence>
<dbReference type="PANTHER" id="PTHR42799:SF2">
    <property type="entry name" value="MITOCHONDRIAL PEPTIDE METHIONINE SULFOXIDE REDUCTASE"/>
    <property type="match status" value="1"/>
</dbReference>